<keyword evidence="2" id="KW-1185">Reference proteome</keyword>
<proteinExistence type="predicted"/>
<dbReference type="Proteomes" id="UP000805649">
    <property type="component" value="Unassembled WGS sequence"/>
</dbReference>
<name>A0ACC3Z6W8_COLTU</name>
<reference evidence="1 2" key="1">
    <citation type="journal article" date="2020" name="Phytopathology">
        <title>Genome Sequence Resources of Colletotrichum truncatum, C. plurivorum, C. musicola, and C. sojae: Four Species Pathogenic to Soybean (Glycine max).</title>
        <authorList>
            <person name="Rogerio F."/>
            <person name="Boufleur T.R."/>
            <person name="Ciampi-Guillardi M."/>
            <person name="Sukno S.A."/>
            <person name="Thon M.R."/>
            <person name="Massola Junior N.S."/>
            <person name="Baroncelli R."/>
        </authorList>
    </citation>
    <scope>NUCLEOTIDE SEQUENCE [LARGE SCALE GENOMIC DNA]</scope>
    <source>
        <strain evidence="1 2">CMES1059</strain>
    </source>
</reference>
<accession>A0ACC3Z6W8</accession>
<comment type="caution">
    <text evidence="1">The sequence shown here is derived from an EMBL/GenBank/DDBJ whole genome shotgun (WGS) entry which is preliminary data.</text>
</comment>
<dbReference type="EMBL" id="VUJX02000003">
    <property type="protein sequence ID" value="KAL0939842.1"/>
    <property type="molecule type" value="Genomic_DNA"/>
</dbReference>
<protein>
    <submittedName>
        <fullName evidence="1">Signal peptide-containing protein</fullName>
    </submittedName>
</protein>
<evidence type="ECO:0000313" key="2">
    <source>
        <dbReference type="Proteomes" id="UP000805649"/>
    </source>
</evidence>
<evidence type="ECO:0000313" key="1">
    <source>
        <dbReference type="EMBL" id="KAL0939842.1"/>
    </source>
</evidence>
<sequence length="454" mass="50634">MTNQPTPKIRVPVPTTTFLPETVTSHAVIIEPYHVDLLEEYGYISREYLLSGIASGESYCTRILLRCPAVISNFTGLVILEPSHLWGGTSIWRHINRWLMRNGHAWLEVDSQAPSALGKIKRVNPTRYKDLHFIPGPLADEFQESIPYAAVTTKESLRIAYDSFKAKWWPATIQCPEIIVQASYALRAGDLGLKATRVILTGLSQTGGLTRRFITHSSHLRLPNGNLPFEAFVPCQSGGEALPDIPGAKIMELLGESEFLSVRALCGVGGQMKDISHRRSDSDGFRLYEVAGMGHRESRYASEVDLARWSVAKLHGAKWSTFANSFIYHAIFERMEKWISESAISPPPSAIIQTIALSDEIFRDEHGNAAGGVRTVHTEAPLSRIVAATPKGRPSWYCGSEWPFDNDKLRNLYGSVVNFRRMAGQAISDQLRSGFLLQADAETLRRETIENVHF</sequence>
<gene>
    <name evidence="1" type="ORF">CTRU02_206452</name>
</gene>
<organism evidence="1 2">
    <name type="scientific">Colletotrichum truncatum</name>
    <name type="common">Anthracnose fungus</name>
    <name type="synonym">Colletotrichum capsici</name>
    <dbReference type="NCBI Taxonomy" id="5467"/>
    <lineage>
        <taxon>Eukaryota</taxon>
        <taxon>Fungi</taxon>
        <taxon>Dikarya</taxon>
        <taxon>Ascomycota</taxon>
        <taxon>Pezizomycotina</taxon>
        <taxon>Sordariomycetes</taxon>
        <taxon>Hypocreomycetidae</taxon>
        <taxon>Glomerellales</taxon>
        <taxon>Glomerellaceae</taxon>
        <taxon>Colletotrichum</taxon>
        <taxon>Colletotrichum truncatum species complex</taxon>
    </lineage>
</organism>